<gene>
    <name evidence="4" type="ORF">E1261_21000</name>
</gene>
<proteinExistence type="predicted"/>
<dbReference type="InterPro" id="IPR001034">
    <property type="entry name" value="DeoR_HTH"/>
</dbReference>
<feature type="domain" description="HTH deoR-type" evidence="3">
    <location>
        <begin position="2"/>
        <end position="61"/>
    </location>
</feature>
<dbReference type="InterPro" id="IPR051534">
    <property type="entry name" value="CBASS_pafABC_assoc_protein"/>
</dbReference>
<dbReference type="Pfam" id="PF25583">
    <property type="entry name" value="WCX"/>
    <property type="match status" value="1"/>
</dbReference>
<dbReference type="SUPFAM" id="SSF46785">
    <property type="entry name" value="Winged helix' DNA-binding domain"/>
    <property type="match status" value="1"/>
</dbReference>
<dbReference type="PIRSF" id="PIRSF016838">
    <property type="entry name" value="PafC"/>
    <property type="match status" value="1"/>
</dbReference>
<dbReference type="PANTHER" id="PTHR34580:SF3">
    <property type="entry name" value="PROTEIN PAFB"/>
    <property type="match status" value="1"/>
</dbReference>
<evidence type="ECO:0000259" key="3">
    <source>
        <dbReference type="PROSITE" id="PS51000"/>
    </source>
</evidence>
<dbReference type="InterPro" id="IPR036388">
    <property type="entry name" value="WH-like_DNA-bd_sf"/>
</dbReference>
<dbReference type="Pfam" id="PF13280">
    <property type="entry name" value="WYL"/>
    <property type="match status" value="1"/>
</dbReference>
<dbReference type="RefSeq" id="WP_132408974.1">
    <property type="nucleotide sequence ID" value="NZ_SMKA01000096.1"/>
</dbReference>
<evidence type="ECO:0000256" key="1">
    <source>
        <dbReference type="ARBA" id="ARBA00023015"/>
    </source>
</evidence>
<dbReference type="InterPro" id="IPR036390">
    <property type="entry name" value="WH_DNA-bd_sf"/>
</dbReference>
<dbReference type="InterPro" id="IPR026881">
    <property type="entry name" value="WYL_dom"/>
</dbReference>
<evidence type="ECO:0000313" key="4">
    <source>
        <dbReference type="EMBL" id="TDC27262.1"/>
    </source>
</evidence>
<dbReference type="PROSITE" id="PS51000">
    <property type="entry name" value="HTH_DEOR_2"/>
    <property type="match status" value="1"/>
</dbReference>
<dbReference type="PROSITE" id="PS52050">
    <property type="entry name" value="WYL"/>
    <property type="match status" value="1"/>
</dbReference>
<dbReference type="OrthoDB" id="9807255at2"/>
<reference evidence="4 5" key="1">
    <citation type="submission" date="2019-03" db="EMBL/GenBank/DDBJ databases">
        <title>Draft genome sequences of novel Actinobacteria.</title>
        <authorList>
            <person name="Sahin N."/>
            <person name="Ay H."/>
            <person name="Saygin H."/>
        </authorList>
    </citation>
    <scope>NUCLEOTIDE SEQUENCE [LARGE SCALE GENOMIC DNA]</scope>
    <source>
        <strain evidence="4 5">JCM 30547</strain>
    </source>
</reference>
<dbReference type="InterPro" id="IPR028349">
    <property type="entry name" value="PafC-like"/>
</dbReference>
<evidence type="ECO:0000313" key="5">
    <source>
        <dbReference type="Proteomes" id="UP000295075"/>
    </source>
</evidence>
<keyword evidence="2" id="KW-0804">Transcription</keyword>
<dbReference type="InterPro" id="IPR057727">
    <property type="entry name" value="WCX_dom"/>
</dbReference>
<dbReference type="AlphaFoldDB" id="A0A4R4PXR1"/>
<dbReference type="InterPro" id="IPR013196">
    <property type="entry name" value="HTH_11"/>
</dbReference>
<accession>A0A4R4PXR1</accession>
<name>A0A4R4PXR1_9ACTN</name>
<dbReference type="Gene3D" id="1.10.10.10">
    <property type="entry name" value="Winged helix-like DNA-binding domain superfamily/Winged helix DNA-binding domain"/>
    <property type="match status" value="1"/>
</dbReference>
<organism evidence="4 5">
    <name type="scientific">Kribbella albertanoniae</name>
    <dbReference type="NCBI Taxonomy" id="1266829"/>
    <lineage>
        <taxon>Bacteria</taxon>
        <taxon>Bacillati</taxon>
        <taxon>Actinomycetota</taxon>
        <taxon>Actinomycetes</taxon>
        <taxon>Propionibacteriales</taxon>
        <taxon>Kribbellaceae</taxon>
        <taxon>Kribbella</taxon>
    </lineage>
</organism>
<keyword evidence="1" id="KW-0805">Transcription regulation</keyword>
<dbReference type="Proteomes" id="UP000295075">
    <property type="component" value="Unassembled WGS sequence"/>
</dbReference>
<comment type="caution">
    <text evidence="4">The sequence shown here is derived from an EMBL/GenBank/DDBJ whole genome shotgun (WGS) entry which is preliminary data.</text>
</comment>
<dbReference type="EMBL" id="SMKA01000096">
    <property type="protein sequence ID" value="TDC27262.1"/>
    <property type="molecule type" value="Genomic_DNA"/>
</dbReference>
<keyword evidence="5" id="KW-1185">Reference proteome</keyword>
<dbReference type="Pfam" id="PF08279">
    <property type="entry name" value="HTH_11"/>
    <property type="match status" value="1"/>
</dbReference>
<protein>
    <submittedName>
        <fullName evidence="4">YafY family transcriptional regulator</fullName>
    </submittedName>
</protein>
<evidence type="ECO:0000256" key="2">
    <source>
        <dbReference type="ARBA" id="ARBA00023163"/>
    </source>
</evidence>
<dbReference type="PANTHER" id="PTHR34580">
    <property type="match status" value="1"/>
</dbReference>
<sequence length="310" mass="33777">MSTARVLALLEILQGGGTRRVADLAERLGVDERTVRRYADHLTDLDIPIRSVRGRYGGYCLEPGFRMPPLMLTDDEAVAVAIGLVVGSRAGLVPESTASDSALSKLRRVLPARLADRLGALLTTSSFTAPRRSAKPADTGVLLTIAEAARDRRAVGITYTDRHGQLTWRNIAPSGVVAHAGRWYVATADRTFRLDRIAKASLLAATTDQPAGDPARAVLASLARTPWTHAVSVRVRGTVDDVQRRLPLGLALVTQLDADQVRVELHAERLDWVPALLAGLDRPFVIEQPPELRTQVQRLADRLTGWSRTD</sequence>
<dbReference type="GO" id="GO:0003700">
    <property type="term" value="F:DNA-binding transcription factor activity"/>
    <property type="evidence" value="ECO:0007669"/>
    <property type="project" value="InterPro"/>
</dbReference>